<feature type="compositionally biased region" description="Polar residues" evidence="1">
    <location>
        <begin position="243"/>
        <end position="256"/>
    </location>
</feature>
<feature type="compositionally biased region" description="Polar residues" evidence="1">
    <location>
        <begin position="756"/>
        <end position="765"/>
    </location>
</feature>
<gene>
    <name evidence="3" type="ORF">Daus18300_007455</name>
</gene>
<dbReference type="PROSITE" id="PS50004">
    <property type="entry name" value="C2"/>
    <property type="match status" value="1"/>
</dbReference>
<dbReference type="EMBL" id="JAWRVE010000065">
    <property type="protein sequence ID" value="KAL1864888.1"/>
    <property type="molecule type" value="Genomic_DNA"/>
</dbReference>
<feature type="compositionally biased region" description="Basic and acidic residues" evidence="1">
    <location>
        <begin position="300"/>
        <end position="312"/>
    </location>
</feature>
<feature type="region of interest" description="Disordered" evidence="1">
    <location>
        <begin position="150"/>
        <end position="553"/>
    </location>
</feature>
<dbReference type="PANTHER" id="PTHR47052">
    <property type="entry name" value="CONSERVED SERINE PROLINE-RICH PROTEIN (AFU_ORTHOLOGUE AFUA_2G01790)"/>
    <property type="match status" value="1"/>
</dbReference>
<dbReference type="InterPro" id="IPR000008">
    <property type="entry name" value="C2_dom"/>
</dbReference>
<dbReference type="Pfam" id="PF00168">
    <property type="entry name" value="C2"/>
    <property type="match status" value="1"/>
</dbReference>
<dbReference type="Proteomes" id="UP001583177">
    <property type="component" value="Unassembled WGS sequence"/>
</dbReference>
<dbReference type="Gene3D" id="2.60.40.150">
    <property type="entry name" value="C2 domain"/>
    <property type="match status" value="1"/>
</dbReference>
<keyword evidence="4" id="KW-1185">Reference proteome</keyword>
<evidence type="ECO:0000313" key="3">
    <source>
        <dbReference type="EMBL" id="KAL1864888.1"/>
    </source>
</evidence>
<feature type="compositionally biased region" description="Pro residues" evidence="1">
    <location>
        <begin position="195"/>
        <end position="218"/>
    </location>
</feature>
<dbReference type="InterPro" id="IPR037791">
    <property type="entry name" value="C2_fungal_Inn1"/>
</dbReference>
<accession>A0ABR3WMN2</accession>
<dbReference type="CDD" id="cd08681">
    <property type="entry name" value="C2_fungal_Inn1p-like"/>
    <property type="match status" value="1"/>
</dbReference>
<reference evidence="3 4" key="1">
    <citation type="journal article" date="2024" name="IMA Fungus">
        <title>IMA Genome - F19 : A genome assembly and annotation guide to empower mycologists, including annotated draft genome sequences of Ceratocystis pirilliformis, Diaporthe australafricana, Fusarium ophioides, Paecilomyces lecythidis, and Sporothrix stenoceras.</title>
        <authorList>
            <person name="Aylward J."/>
            <person name="Wilson A.M."/>
            <person name="Visagie C.M."/>
            <person name="Spraker J."/>
            <person name="Barnes I."/>
            <person name="Buitendag C."/>
            <person name="Ceriani C."/>
            <person name="Del Mar Angel L."/>
            <person name="du Plessis D."/>
            <person name="Fuchs T."/>
            <person name="Gasser K."/>
            <person name="Kramer D."/>
            <person name="Li W."/>
            <person name="Munsamy K."/>
            <person name="Piso A."/>
            <person name="Price J.L."/>
            <person name="Sonnekus B."/>
            <person name="Thomas C."/>
            <person name="van der Nest A."/>
            <person name="van Dijk A."/>
            <person name="van Heerden A."/>
            <person name="van Vuuren N."/>
            <person name="Yilmaz N."/>
            <person name="Duong T.A."/>
            <person name="van der Merwe N.A."/>
            <person name="Wingfield M.J."/>
            <person name="Wingfield B.D."/>
        </authorList>
    </citation>
    <scope>NUCLEOTIDE SEQUENCE [LARGE SCALE GENOMIC DNA]</scope>
    <source>
        <strain evidence="3 4">CMW 18300</strain>
    </source>
</reference>
<comment type="caution">
    <text evidence="3">The sequence shown here is derived from an EMBL/GenBank/DDBJ whole genome shotgun (WGS) entry which is preliminary data.</text>
</comment>
<feature type="compositionally biased region" description="Basic and acidic residues" evidence="1">
    <location>
        <begin position="351"/>
        <end position="361"/>
    </location>
</feature>
<feature type="region of interest" description="Disordered" evidence="1">
    <location>
        <begin position="590"/>
        <end position="848"/>
    </location>
</feature>
<evidence type="ECO:0000259" key="2">
    <source>
        <dbReference type="PROSITE" id="PS50004"/>
    </source>
</evidence>
<feature type="compositionally biased region" description="Basic and acidic residues" evidence="1">
    <location>
        <begin position="423"/>
        <end position="433"/>
    </location>
</feature>
<feature type="compositionally biased region" description="Polar residues" evidence="1">
    <location>
        <begin position="267"/>
        <end position="278"/>
    </location>
</feature>
<dbReference type="SUPFAM" id="SSF49562">
    <property type="entry name" value="C2 domain (Calcium/lipid-binding domain, CaLB)"/>
    <property type="match status" value="1"/>
</dbReference>
<sequence>MVKAHPLNAPHTAGLFCDMSLDGPLIGTLVIIVDRAKNLPNRKTIGKQDPYCAARLGKEAKKTTTDIRGGQTPRWDQEIRFTVHDSPDYYQLKISVFNDDKKTDLIGETWVDLRDIVVPGGGQNDLWHNLTCKGKYAGEIRIELTYYDTRPKPEKPLGKPKQLSSETDSPGGSLRAAPPKRRPLPSDPFTGQTPAQPPPPIPGHLPAPPRQHPGPRDYPTPDHVQTPPHRAQPNPPAVHSAGHTPSHSGHYSNTSSLRHRQADPYSSAPNSAHHTPSNHVDVRHASPDGYPLYPEEGMDSPDHHGHTPDKRYMPSAPYGAVSSEQLFNLDMENERPPPPPAHRSAPGGVTETRHSPGHDSMHMNQTPPAMRMDVLRSEAHRQSGSSNTYPGRPVYRPYDSAPSIQSSDSHVGGPHQISPPRHHSYDTAYDAHHKSMQATVEDVPESPNSGLDDYRRNGSRAPDLSELEYRQDASPAPLSLRGRGSAPPAHYTGSPASGHRQQGAAIDHAQSDPSLSSRAHSYSAGPQSVYDSQPQIGYAPYRGSNGPELEDTQVRAPDGSMRFALPSIPASLVPGVDPGLSMEISHRINEDRRHEGRYSQLPPGSQPTALAAASARGRQMVEPPPSYGAPQPRRGSHDVYERSSSARPVSQQGVDRRGLSPNPSPNGQHTIRRKSISPAPVPEGRRLSGVPFGPDDYDALNPVLSTSAPKEPIRLEYDEIDGKIITHDGKEIDPSDHLPMDTWAPEPEPKGKKPSDSTSSRSALSGPQPIPPSGRKALRVREVRPASTAALPPASYISSDSGRQQLPPPNTGRNRLQKKSNRSSAMPVMMSGANGGGPGPLAPLPQAQDNYAPRALGRSSTYDYENHAPPPMYDTPLGSYGRDHSASAPPIPAKIPLASGPGSLVPMNRGGYGDFGGENSLMEEMSRIDIGTGRARRHHQRMGY</sequence>
<feature type="compositionally biased region" description="Polar residues" evidence="1">
    <location>
        <begin position="642"/>
        <end position="653"/>
    </location>
</feature>
<protein>
    <recommendedName>
        <fullName evidence="2">C2 domain-containing protein</fullName>
    </recommendedName>
</protein>
<feature type="domain" description="C2" evidence="2">
    <location>
        <begin position="9"/>
        <end position="128"/>
    </location>
</feature>
<dbReference type="SMART" id="SM00239">
    <property type="entry name" value="C2"/>
    <property type="match status" value="1"/>
</dbReference>
<dbReference type="InterPro" id="IPR052981">
    <property type="entry name" value="Ingression_C2_domain"/>
</dbReference>
<evidence type="ECO:0000313" key="4">
    <source>
        <dbReference type="Proteomes" id="UP001583177"/>
    </source>
</evidence>
<feature type="compositionally biased region" description="Basic and acidic residues" evidence="1">
    <location>
        <begin position="711"/>
        <end position="739"/>
    </location>
</feature>
<dbReference type="PANTHER" id="PTHR47052:SF3">
    <property type="entry name" value="INGRESSION PROTEIN 1"/>
    <property type="match status" value="1"/>
</dbReference>
<feature type="compositionally biased region" description="Polar residues" evidence="1">
    <location>
        <begin position="511"/>
        <end position="535"/>
    </location>
</feature>
<organism evidence="3 4">
    <name type="scientific">Diaporthe australafricana</name>
    <dbReference type="NCBI Taxonomy" id="127596"/>
    <lineage>
        <taxon>Eukaryota</taxon>
        <taxon>Fungi</taxon>
        <taxon>Dikarya</taxon>
        <taxon>Ascomycota</taxon>
        <taxon>Pezizomycotina</taxon>
        <taxon>Sordariomycetes</taxon>
        <taxon>Sordariomycetidae</taxon>
        <taxon>Diaporthales</taxon>
        <taxon>Diaporthaceae</taxon>
        <taxon>Diaporthe</taxon>
    </lineage>
</organism>
<name>A0ABR3WMN2_9PEZI</name>
<proteinExistence type="predicted"/>
<dbReference type="InterPro" id="IPR035892">
    <property type="entry name" value="C2_domain_sf"/>
</dbReference>
<evidence type="ECO:0000256" key="1">
    <source>
        <dbReference type="SAM" id="MobiDB-lite"/>
    </source>
</evidence>